<proteinExistence type="predicted"/>
<sequence length="116" mass="12985">MTQSANELEDLCQNTQNEIQTHQNSYTIPKSDTQLIVLPQHIANRIEELGLLVTDKQEITESGPAIEIDKQATNETNLVWKEQQKLDICKTQSNSTVEENNGISVIQKSYSQAVTG</sequence>
<protein>
    <submittedName>
        <fullName evidence="1">40246_t:CDS:1</fullName>
    </submittedName>
</protein>
<gene>
    <name evidence="1" type="ORF">GMARGA_LOCUS28176</name>
</gene>
<keyword evidence="2" id="KW-1185">Reference proteome</keyword>
<evidence type="ECO:0000313" key="1">
    <source>
        <dbReference type="EMBL" id="CAG8822789.1"/>
    </source>
</evidence>
<feature type="non-terminal residue" evidence="1">
    <location>
        <position position="116"/>
    </location>
</feature>
<evidence type="ECO:0000313" key="2">
    <source>
        <dbReference type="Proteomes" id="UP000789901"/>
    </source>
</evidence>
<dbReference type="Proteomes" id="UP000789901">
    <property type="component" value="Unassembled WGS sequence"/>
</dbReference>
<organism evidence="1 2">
    <name type="scientific">Gigaspora margarita</name>
    <dbReference type="NCBI Taxonomy" id="4874"/>
    <lineage>
        <taxon>Eukaryota</taxon>
        <taxon>Fungi</taxon>
        <taxon>Fungi incertae sedis</taxon>
        <taxon>Mucoromycota</taxon>
        <taxon>Glomeromycotina</taxon>
        <taxon>Glomeromycetes</taxon>
        <taxon>Diversisporales</taxon>
        <taxon>Gigasporaceae</taxon>
        <taxon>Gigaspora</taxon>
    </lineage>
</organism>
<name>A0ABN7W9W4_GIGMA</name>
<accession>A0ABN7W9W4</accession>
<dbReference type="EMBL" id="CAJVQB010035626">
    <property type="protein sequence ID" value="CAG8822789.1"/>
    <property type="molecule type" value="Genomic_DNA"/>
</dbReference>
<comment type="caution">
    <text evidence="1">The sequence shown here is derived from an EMBL/GenBank/DDBJ whole genome shotgun (WGS) entry which is preliminary data.</text>
</comment>
<reference evidence="1 2" key="1">
    <citation type="submission" date="2021-06" db="EMBL/GenBank/DDBJ databases">
        <authorList>
            <person name="Kallberg Y."/>
            <person name="Tangrot J."/>
            <person name="Rosling A."/>
        </authorList>
    </citation>
    <scope>NUCLEOTIDE SEQUENCE [LARGE SCALE GENOMIC DNA]</scope>
    <source>
        <strain evidence="1 2">120-4 pot B 10/14</strain>
    </source>
</reference>